<reference evidence="1 2" key="1">
    <citation type="submission" date="2018-06" db="EMBL/GenBank/DDBJ databases">
        <authorList>
            <consortium name="Pathogen Informatics"/>
            <person name="Doyle S."/>
        </authorList>
    </citation>
    <scope>NUCLEOTIDE SEQUENCE [LARGE SCALE GENOMIC DNA]</scope>
    <source>
        <strain evidence="1 2">NCTC11227</strain>
    </source>
</reference>
<gene>
    <name evidence="1" type="ORF">NCTC11227_02157</name>
</gene>
<sequence>MGSLMNLGYCSTGVCESVWLALHLLESDYIGAYYVGDSGTDTSSIYGEDSPLAYSYESTPSVVNNGVAYYPIRLHFVGDMPIDESGEQINYVDFSQELLFNPITKEYQ</sequence>
<name>A0A378PNT8_9GAMM</name>
<organism evidence="1 2">
    <name type="scientific">Moraxella ovis</name>
    <dbReference type="NCBI Taxonomy" id="29433"/>
    <lineage>
        <taxon>Bacteria</taxon>
        <taxon>Pseudomonadati</taxon>
        <taxon>Pseudomonadota</taxon>
        <taxon>Gammaproteobacteria</taxon>
        <taxon>Moraxellales</taxon>
        <taxon>Moraxellaceae</taxon>
        <taxon>Moraxella</taxon>
    </lineage>
</organism>
<dbReference type="EMBL" id="UGPW01000001">
    <property type="protein sequence ID" value="STY88128.1"/>
    <property type="molecule type" value="Genomic_DNA"/>
</dbReference>
<accession>A0A378PNT8</accession>
<evidence type="ECO:0000313" key="2">
    <source>
        <dbReference type="Proteomes" id="UP000255102"/>
    </source>
</evidence>
<dbReference type="Proteomes" id="UP000255102">
    <property type="component" value="Unassembled WGS sequence"/>
</dbReference>
<protein>
    <submittedName>
        <fullName evidence="1">Uncharacterized protein</fullName>
    </submittedName>
</protein>
<proteinExistence type="predicted"/>
<dbReference type="AlphaFoldDB" id="A0A378PNT8"/>
<evidence type="ECO:0000313" key="1">
    <source>
        <dbReference type="EMBL" id="STY88128.1"/>
    </source>
</evidence>